<dbReference type="Gene3D" id="3.30.160.60">
    <property type="entry name" value="Classic Zinc Finger"/>
    <property type="match status" value="4"/>
</dbReference>
<dbReference type="Pfam" id="PF00096">
    <property type="entry name" value="zf-C2H2"/>
    <property type="match status" value="2"/>
</dbReference>
<dbReference type="FunFam" id="3.30.160.60:FF:000035">
    <property type="entry name" value="Zinc finger protein ZIC 1"/>
    <property type="match status" value="1"/>
</dbReference>
<dbReference type="PANTHER" id="PTHR45718">
    <property type="entry name" value="TRANSCRIPTIONAL ACTIVATOR CUBITUS INTERRUPTUS"/>
    <property type="match status" value="1"/>
</dbReference>
<dbReference type="Pfam" id="PF23561">
    <property type="entry name" value="zf-C2H2_15"/>
    <property type="match status" value="1"/>
</dbReference>
<evidence type="ECO:0000256" key="8">
    <source>
        <dbReference type="ARBA" id="ARBA00023125"/>
    </source>
</evidence>
<evidence type="ECO:0000256" key="9">
    <source>
        <dbReference type="ARBA" id="ARBA00023242"/>
    </source>
</evidence>
<feature type="domain" description="C2H2-type" evidence="11">
    <location>
        <begin position="179"/>
        <end position="208"/>
    </location>
</feature>
<evidence type="ECO:0000256" key="2">
    <source>
        <dbReference type="ARBA" id="ARBA00010831"/>
    </source>
</evidence>
<dbReference type="SUPFAM" id="SSF57667">
    <property type="entry name" value="beta-beta-alpha zinc fingers"/>
    <property type="match status" value="2"/>
</dbReference>
<dbReference type="PROSITE" id="PS00028">
    <property type="entry name" value="ZINC_FINGER_C2H2_1"/>
    <property type="match status" value="4"/>
</dbReference>
<keyword evidence="8" id="KW-0238">DNA-binding</keyword>
<dbReference type="InterPro" id="IPR056436">
    <property type="entry name" value="Znf-C2H2_ZIC1-5/GLI1-3-like"/>
</dbReference>
<evidence type="ECO:0000256" key="6">
    <source>
        <dbReference type="ARBA" id="ARBA00022771"/>
    </source>
</evidence>
<dbReference type="SMART" id="SM00355">
    <property type="entry name" value="ZnF_C2H2"/>
    <property type="match status" value="5"/>
</dbReference>
<organism evidence="12">
    <name type="scientific">Mesocestoides corti</name>
    <name type="common">Flatworm</name>
    <dbReference type="NCBI Taxonomy" id="53468"/>
    <lineage>
        <taxon>Eukaryota</taxon>
        <taxon>Metazoa</taxon>
        <taxon>Spiralia</taxon>
        <taxon>Lophotrochozoa</taxon>
        <taxon>Platyhelminthes</taxon>
        <taxon>Cestoda</taxon>
        <taxon>Eucestoda</taxon>
        <taxon>Cyclophyllidea</taxon>
        <taxon>Mesocestoididae</taxon>
        <taxon>Mesocestoides</taxon>
    </lineage>
</organism>
<evidence type="ECO:0000256" key="5">
    <source>
        <dbReference type="ARBA" id="ARBA00022737"/>
    </source>
</evidence>
<dbReference type="PROSITE" id="PS50157">
    <property type="entry name" value="ZINC_FINGER_C2H2_2"/>
    <property type="match status" value="4"/>
</dbReference>
<evidence type="ECO:0000256" key="1">
    <source>
        <dbReference type="ARBA" id="ARBA00004123"/>
    </source>
</evidence>
<name>A0A5K3EWK9_MESCO</name>
<dbReference type="GO" id="GO:0005634">
    <property type="term" value="C:nucleus"/>
    <property type="evidence" value="ECO:0007669"/>
    <property type="project" value="UniProtKB-SubCell"/>
</dbReference>
<evidence type="ECO:0000259" key="11">
    <source>
        <dbReference type="PROSITE" id="PS50157"/>
    </source>
</evidence>
<dbReference type="GO" id="GO:0008270">
    <property type="term" value="F:zinc ion binding"/>
    <property type="evidence" value="ECO:0007669"/>
    <property type="project" value="UniProtKB-KW"/>
</dbReference>
<evidence type="ECO:0000256" key="10">
    <source>
        <dbReference type="PROSITE-ProRule" id="PRU00042"/>
    </source>
</evidence>
<comment type="subcellular location">
    <subcellularLocation>
        <location evidence="1">Nucleus</location>
    </subcellularLocation>
</comment>
<comment type="similarity">
    <text evidence="2">Belongs to the GLI C2H2-type zinc-finger protein family.</text>
</comment>
<keyword evidence="3" id="KW-0217">Developmental protein</keyword>
<proteinExistence type="inferred from homology"/>
<keyword evidence="7" id="KW-0862">Zinc</keyword>
<evidence type="ECO:0000256" key="7">
    <source>
        <dbReference type="ARBA" id="ARBA00022833"/>
    </source>
</evidence>
<dbReference type="InterPro" id="IPR036236">
    <property type="entry name" value="Znf_C2H2_sf"/>
</dbReference>
<keyword evidence="6 10" id="KW-0863">Zinc-finger</keyword>
<dbReference type="InterPro" id="IPR041643">
    <property type="entry name" value="Znf_ZIC"/>
</dbReference>
<dbReference type="GO" id="GO:0000981">
    <property type="term" value="F:DNA-binding transcription factor activity, RNA polymerase II-specific"/>
    <property type="evidence" value="ECO:0007669"/>
    <property type="project" value="TreeGrafter"/>
</dbReference>
<accession>A0A5K3EWK9</accession>
<reference evidence="12" key="1">
    <citation type="submission" date="2019-11" db="UniProtKB">
        <authorList>
            <consortium name="WormBaseParasite"/>
        </authorList>
    </citation>
    <scope>IDENTIFICATION</scope>
</reference>
<dbReference type="WBParaSite" id="MCU_003562-RA">
    <property type="protein sequence ID" value="MCU_003562-RA"/>
    <property type="gene ID" value="MCU_003562"/>
</dbReference>
<dbReference type="FunFam" id="3.30.160.60:FF:000031">
    <property type="entry name" value="GLI family zinc finger 3"/>
    <property type="match status" value="1"/>
</dbReference>
<dbReference type="Pfam" id="PF18366">
    <property type="entry name" value="zf_ZIC"/>
    <property type="match status" value="1"/>
</dbReference>
<feature type="domain" description="C2H2-type" evidence="11">
    <location>
        <begin position="121"/>
        <end position="148"/>
    </location>
</feature>
<dbReference type="InterPro" id="IPR013087">
    <property type="entry name" value="Znf_C2H2_type"/>
</dbReference>
<dbReference type="GO" id="GO:0000978">
    <property type="term" value="F:RNA polymerase II cis-regulatory region sequence-specific DNA binding"/>
    <property type="evidence" value="ECO:0007669"/>
    <property type="project" value="TreeGrafter"/>
</dbReference>
<dbReference type="PANTHER" id="PTHR45718:SF4">
    <property type="entry name" value="TRANSCRIPTIONAL ACTIVATOR CUBITUS INTERRUPTUS"/>
    <property type="match status" value="1"/>
</dbReference>
<feature type="domain" description="C2H2-type" evidence="11">
    <location>
        <begin position="209"/>
        <end position="238"/>
    </location>
</feature>
<evidence type="ECO:0000256" key="3">
    <source>
        <dbReference type="ARBA" id="ARBA00022473"/>
    </source>
</evidence>
<dbReference type="FunFam" id="3.30.160.60:FF:000041">
    <property type="entry name" value="Zinc finger protein ZIC 1"/>
    <property type="match status" value="1"/>
</dbReference>
<keyword evidence="4" id="KW-0479">Metal-binding</keyword>
<feature type="domain" description="C2H2-type" evidence="11">
    <location>
        <begin position="149"/>
        <end position="178"/>
    </location>
</feature>
<evidence type="ECO:0000313" key="12">
    <source>
        <dbReference type="WBParaSite" id="MCU_003562-RA"/>
    </source>
</evidence>
<protein>
    <submittedName>
        <fullName evidence="12">Zinc finger protein ZIC 4</fullName>
    </submittedName>
</protein>
<dbReference type="InterPro" id="IPR043359">
    <property type="entry name" value="GLI-like"/>
</dbReference>
<evidence type="ECO:0000256" key="4">
    <source>
        <dbReference type="ARBA" id="ARBA00022723"/>
    </source>
</evidence>
<keyword evidence="9" id="KW-0539">Nucleus</keyword>
<dbReference type="AlphaFoldDB" id="A0A5K3EWK9"/>
<keyword evidence="5" id="KW-0677">Repeat</keyword>
<sequence>MVFTNYLDPCYSMYYEPNGAHHGLPVATDDGYLHDSKSKQVYSCFQGYCPTSPPPLLPPPPPQPPLPQMPSLQHVCQWTKPGSCVGNVCGLTFNNINDMVNHVTQDHVGGPERVDHTCYWHGCSRQGRTFKAKYKLVNHIRVHTGEKPFSCPFPGCYKVFARAENLKIHIRTHTGEKPFPCEFAGCNRRFANSSDRKKHMHAHWNEKPYTCRVRGCTKTYSHPSSLRKHMRLHPAAELATARHDAAVVVAVDHNAYRKLSPTDLASSNPKCQRPRLEPQWLVYGASNAGELKPLDHLAEGRHCARYDGPPRYIQSKVEEDYDFPRTPPTCAVSVHTPTFLRPVQTANSGTTTASSSGEFTHNPYVACNGVDFLLDAEDPVNEVAKFGETASSPWYVFTENAVESAIHRI</sequence>